<gene>
    <name evidence="1" type="ORF">BST83_16800</name>
</gene>
<dbReference type="SUPFAM" id="SSF158682">
    <property type="entry name" value="TerB-like"/>
    <property type="match status" value="1"/>
</dbReference>
<dbReference type="AlphaFoldDB" id="A0A2S7KK55"/>
<dbReference type="EMBL" id="MQUA01000014">
    <property type="protein sequence ID" value="PQB02999.1"/>
    <property type="molecule type" value="Genomic_DNA"/>
</dbReference>
<dbReference type="Proteomes" id="UP000239522">
    <property type="component" value="Unassembled WGS sequence"/>
</dbReference>
<name>A0A2S7KK55_9FLAO</name>
<sequence>MSISDLYSSGKHKQEIGHFSNIVKMAKVNGKISKEEEALLIKSAKKLHITVEEFTAILNNPEKFPLNSPVNYEERIERLYFLTKMILVDGEVDTLQVKLLRKVAIGLHFPFDNVDKVCDEAILLVRNENDLVNFTAAIKKVNSI</sequence>
<protein>
    <recommendedName>
        <fullName evidence="3">Fructose 1,6-bisphosphatase</fullName>
    </recommendedName>
</protein>
<dbReference type="OrthoDB" id="981083at2"/>
<keyword evidence="2" id="KW-1185">Reference proteome</keyword>
<evidence type="ECO:0000313" key="1">
    <source>
        <dbReference type="EMBL" id="PQB02999.1"/>
    </source>
</evidence>
<organism evidence="1 2">
    <name type="scientific">Polaribacter filamentus</name>
    <dbReference type="NCBI Taxonomy" id="53483"/>
    <lineage>
        <taxon>Bacteria</taxon>
        <taxon>Pseudomonadati</taxon>
        <taxon>Bacteroidota</taxon>
        <taxon>Flavobacteriia</taxon>
        <taxon>Flavobacteriales</taxon>
        <taxon>Flavobacteriaceae</taxon>
    </lineage>
</organism>
<dbReference type="InterPro" id="IPR029024">
    <property type="entry name" value="TerB-like"/>
</dbReference>
<comment type="caution">
    <text evidence="1">The sequence shown here is derived from an EMBL/GenBank/DDBJ whole genome shotgun (WGS) entry which is preliminary data.</text>
</comment>
<evidence type="ECO:0008006" key="3">
    <source>
        <dbReference type="Google" id="ProtNLM"/>
    </source>
</evidence>
<proteinExistence type="predicted"/>
<dbReference type="CDD" id="cd07177">
    <property type="entry name" value="terB_like"/>
    <property type="match status" value="1"/>
</dbReference>
<reference evidence="1 2" key="1">
    <citation type="submission" date="2016-11" db="EMBL/GenBank/DDBJ databases">
        <title>Trade-off between light-utilization and light-protection in marine flavobacteria.</title>
        <authorList>
            <person name="Kumagai Y."/>
        </authorList>
    </citation>
    <scope>NUCLEOTIDE SEQUENCE [LARGE SCALE GENOMIC DNA]</scope>
    <source>
        <strain evidence="1 2">ATCC 700397</strain>
    </source>
</reference>
<accession>A0A2S7KK55</accession>
<dbReference type="RefSeq" id="WP_104810937.1">
    <property type="nucleotide sequence ID" value="NZ_MQUA01000014.1"/>
</dbReference>
<evidence type="ECO:0000313" key="2">
    <source>
        <dbReference type="Proteomes" id="UP000239522"/>
    </source>
</evidence>
<dbReference type="Gene3D" id="1.10.3680.10">
    <property type="entry name" value="TerB-like"/>
    <property type="match status" value="1"/>
</dbReference>